<gene>
    <name evidence="2" type="ORF">LTR09_006431</name>
</gene>
<evidence type="ECO:0000256" key="1">
    <source>
        <dbReference type="SAM" id="MobiDB-lite"/>
    </source>
</evidence>
<feature type="compositionally biased region" description="Polar residues" evidence="1">
    <location>
        <begin position="15"/>
        <end position="35"/>
    </location>
</feature>
<protein>
    <submittedName>
        <fullName evidence="2">Uncharacterized protein</fullName>
    </submittedName>
</protein>
<name>A0AAJ0GBR3_9PEZI</name>
<proteinExistence type="predicted"/>
<organism evidence="2 3">
    <name type="scientific">Extremus antarcticus</name>
    <dbReference type="NCBI Taxonomy" id="702011"/>
    <lineage>
        <taxon>Eukaryota</taxon>
        <taxon>Fungi</taxon>
        <taxon>Dikarya</taxon>
        <taxon>Ascomycota</taxon>
        <taxon>Pezizomycotina</taxon>
        <taxon>Dothideomycetes</taxon>
        <taxon>Dothideomycetidae</taxon>
        <taxon>Mycosphaerellales</taxon>
        <taxon>Extremaceae</taxon>
        <taxon>Extremus</taxon>
    </lineage>
</organism>
<reference evidence="2" key="1">
    <citation type="submission" date="2023-04" db="EMBL/GenBank/DDBJ databases">
        <title>Black Yeasts Isolated from many extreme environments.</title>
        <authorList>
            <person name="Coleine C."/>
            <person name="Stajich J.E."/>
            <person name="Selbmann L."/>
        </authorList>
    </citation>
    <scope>NUCLEOTIDE SEQUENCE</scope>
    <source>
        <strain evidence="2">CCFEE 5312</strain>
    </source>
</reference>
<keyword evidence="3" id="KW-1185">Reference proteome</keyword>
<comment type="caution">
    <text evidence="2">The sequence shown here is derived from an EMBL/GenBank/DDBJ whole genome shotgun (WGS) entry which is preliminary data.</text>
</comment>
<evidence type="ECO:0000313" key="3">
    <source>
        <dbReference type="Proteomes" id="UP001271007"/>
    </source>
</evidence>
<dbReference type="AlphaFoldDB" id="A0AAJ0GBR3"/>
<dbReference type="EMBL" id="JAWDJX010000020">
    <property type="protein sequence ID" value="KAK3052576.1"/>
    <property type="molecule type" value="Genomic_DNA"/>
</dbReference>
<dbReference type="Proteomes" id="UP001271007">
    <property type="component" value="Unassembled WGS sequence"/>
</dbReference>
<evidence type="ECO:0000313" key="2">
    <source>
        <dbReference type="EMBL" id="KAK3052576.1"/>
    </source>
</evidence>
<feature type="region of interest" description="Disordered" evidence="1">
    <location>
        <begin position="15"/>
        <end position="46"/>
    </location>
</feature>
<sequence>MARLEAELAAECLSSTTATGNPETMATMAPTQAPQNKRKAEDTCPSCASESAPKMVTIVVQYEEDKQEGIFTVAESLLYRRCPKIQNWPNTTFIIQPGR</sequence>
<accession>A0AAJ0GBR3</accession>